<gene>
    <name evidence="1" type="ORF">GGX14DRAFT_571125</name>
</gene>
<name>A0AAD6V7I1_9AGAR</name>
<reference evidence="1" key="1">
    <citation type="submission" date="2023-03" db="EMBL/GenBank/DDBJ databases">
        <title>Massive genome expansion in bonnet fungi (Mycena s.s.) driven by repeated elements and novel gene families across ecological guilds.</title>
        <authorList>
            <consortium name="Lawrence Berkeley National Laboratory"/>
            <person name="Harder C.B."/>
            <person name="Miyauchi S."/>
            <person name="Viragh M."/>
            <person name="Kuo A."/>
            <person name="Thoen E."/>
            <person name="Andreopoulos B."/>
            <person name="Lu D."/>
            <person name="Skrede I."/>
            <person name="Drula E."/>
            <person name="Henrissat B."/>
            <person name="Morin E."/>
            <person name="Kohler A."/>
            <person name="Barry K."/>
            <person name="LaButti K."/>
            <person name="Morin E."/>
            <person name="Salamov A."/>
            <person name="Lipzen A."/>
            <person name="Mereny Z."/>
            <person name="Hegedus B."/>
            <person name="Baldrian P."/>
            <person name="Stursova M."/>
            <person name="Weitz H."/>
            <person name="Taylor A."/>
            <person name="Grigoriev I.V."/>
            <person name="Nagy L.G."/>
            <person name="Martin F."/>
            <person name="Kauserud H."/>
        </authorList>
    </citation>
    <scope>NUCLEOTIDE SEQUENCE</scope>
    <source>
        <strain evidence="1">9144</strain>
    </source>
</reference>
<sequence>MAQQTPGELELLLNRLPHAVLFRFQDEARIAFTRMKNPQFFSGNDWIDLDDLKAWLGQQEDLKHFL</sequence>
<protein>
    <submittedName>
        <fullName evidence="1">Uncharacterized protein</fullName>
    </submittedName>
</protein>
<organism evidence="1 2">
    <name type="scientific">Mycena pura</name>
    <dbReference type="NCBI Taxonomy" id="153505"/>
    <lineage>
        <taxon>Eukaryota</taxon>
        <taxon>Fungi</taxon>
        <taxon>Dikarya</taxon>
        <taxon>Basidiomycota</taxon>
        <taxon>Agaricomycotina</taxon>
        <taxon>Agaricomycetes</taxon>
        <taxon>Agaricomycetidae</taxon>
        <taxon>Agaricales</taxon>
        <taxon>Marasmiineae</taxon>
        <taxon>Mycenaceae</taxon>
        <taxon>Mycena</taxon>
    </lineage>
</organism>
<evidence type="ECO:0000313" key="2">
    <source>
        <dbReference type="Proteomes" id="UP001219525"/>
    </source>
</evidence>
<proteinExistence type="predicted"/>
<comment type="caution">
    <text evidence="1">The sequence shown here is derived from an EMBL/GenBank/DDBJ whole genome shotgun (WGS) entry which is preliminary data.</text>
</comment>
<accession>A0AAD6V7I1</accession>
<keyword evidence="2" id="KW-1185">Reference proteome</keyword>
<dbReference type="EMBL" id="JARJCW010000057">
    <property type="protein sequence ID" value="KAJ7201867.1"/>
    <property type="molecule type" value="Genomic_DNA"/>
</dbReference>
<dbReference type="AlphaFoldDB" id="A0AAD6V7I1"/>
<dbReference type="Proteomes" id="UP001219525">
    <property type="component" value="Unassembled WGS sequence"/>
</dbReference>
<evidence type="ECO:0000313" key="1">
    <source>
        <dbReference type="EMBL" id="KAJ7201867.1"/>
    </source>
</evidence>